<dbReference type="EMBL" id="KZ819602">
    <property type="protein sequence ID" value="PWN37845.1"/>
    <property type="molecule type" value="Genomic_DNA"/>
</dbReference>
<dbReference type="GO" id="GO:0047617">
    <property type="term" value="F:fatty acyl-CoA hydrolase activity"/>
    <property type="evidence" value="ECO:0007669"/>
    <property type="project" value="TreeGrafter"/>
</dbReference>
<sequence>MQSDSRHLCVISVDEKMLARQNTIAKLARPCCMISRLFSTTRQQLQQSESEGRPALGHQEENELLNNIRQGKEEMIKMGFHGPSLWIQNICWGDHDQFQHVNNVHYVRFLESNRMLFADKLAEKLEPARRKDIVTGKGESFILQSIAVRYRRPVVYPDTLLIGKKPVLPLGTDRFTLQASIYSLAQKAVVATAEEVCVSYDYRSLSKAPIADDFRKVLEEAGQKPEE</sequence>
<gene>
    <name evidence="1" type="ORF">FA14DRAFT_159699</name>
</gene>
<dbReference type="RefSeq" id="XP_025358147.1">
    <property type="nucleotide sequence ID" value="XM_025498334.1"/>
</dbReference>
<protein>
    <recommendedName>
        <fullName evidence="3">Thioesterase/thiol ester dehydrase-isomerase</fullName>
    </recommendedName>
</protein>
<keyword evidence="2" id="KW-1185">Reference proteome</keyword>
<evidence type="ECO:0008006" key="3">
    <source>
        <dbReference type="Google" id="ProtNLM"/>
    </source>
</evidence>
<dbReference type="Proteomes" id="UP000245771">
    <property type="component" value="Unassembled WGS sequence"/>
</dbReference>
<dbReference type="PANTHER" id="PTHR31793:SF39">
    <property type="entry name" value="THIOESTERASE_THIOL ESTER DEHYDRASE-ISOMERASE"/>
    <property type="match status" value="1"/>
</dbReference>
<organism evidence="1 2">
    <name type="scientific">Meira miltonrushii</name>
    <dbReference type="NCBI Taxonomy" id="1280837"/>
    <lineage>
        <taxon>Eukaryota</taxon>
        <taxon>Fungi</taxon>
        <taxon>Dikarya</taxon>
        <taxon>Basidiomycota</taxon>
        <taxon>Ustilaginomycotina</taxon>
        <taxon>Exobasidiomycetes</taxon>
        <taxon>Exobasidiales</taxon>
        <taxon>Brachybasidiaceae</taxon>
        <taxon>Meira</taxon>
    </lineage>
</organism>
<evidence type="ECO:0000313" key="2">
    <source>
        <dbReference type="Proteomes" id="UP000245771"/>
    </source>
</evidence>
<dbReference type="SUPFAM" id="SSF54637">
    <property type="entry name" value="Thioesterase/thiol ester dehydrase-isomerase"/>
    <property type="match status" value="1"/>
</dbReference>
<dbReference type="InterPro" id="IPR029069">
    <property type="entry name" value="HotDog_dom_sf"/>
</dbReference>
<dbReference type="Gene3D" id="3.10.129.10">
    <property type="entry name" value="Hotdog Thioesterase"/>
    <property type="match status" value="1"/>
</dbReference>
<dbReference type="OrthoDB" id="5538558at2759"/>
<dbReference type="InParanoid" id="A0A316VQR7"/>
<reference evidence="1 2" key="1">
    <citation type="journal article" date="2018" name="Mol. Biol. Evol.">
        <title>Broad Genomic Sampling Reveals a Smut Pathogenic Ancestry of the Fungal Clade Ustilaginomycotina.</title>
        <authorList>
            <person name="Kijpornyongpan T."/>
            <person name="Mondo S.J."/>
            <person name="Barry K."/>
            <person name="Sandor L."/>
            <person name="Lee J."/>
            <person name="Lipzen A."/>
            <person name="Pangilinan J."/>
            <person name="LaButti K."/>
            <person name="Hainaut M."/>
            <person name="Henrissat B."/>
            <person name="Grigoriev I.V."/>
            <person name="Spatafora J.W."/>
            <person name="Aime M.C."/>
        </authorList>
    </citation>
    <scope>NUCLEOTIDE SEQUENCE [LARGE SCALE GENOMIC DNA]</scope>
    <source>
        <strain evidence="1 2">MCA 3882</strain>
    </source>
</reference>
<dbReference type="Pfam" id="PF13279">
    <property type="entry name" value="4HBT_2"/>
    <property type="match status" value="1"/>
</dbReference>
<proteinExistence type="predicted"/>
<dbReference type="AlphaFoldDB" id="A0A316VQR7"/>
<accession>A0A316VQR7</accession>
<name>A0A316VQR7_9BASI</name>
<dbReference type="GeneID" id="37020115"/>
<evidence type="ECO:0000313" key="1">
    <source>
        <dbReference type="EMBL" id="PWN37845.1"/>
    </source>
</evidence>
<dbReference type="InterPro" id="IPR050563">
    <property type="entry name" value="4-hydroxybenzoyl-CoA_TE"/>
</dbReference>
<dbReference type="CDD" id="cd00586">
    <property type="entry name" value="4HBT"/>
    <property type="match status" value="1"/>
</dbReference>
<dbReference type="PANTHER" id="PTHR31793">
    <property type="entry name" value="4-HYDROXYBENZOYL-COA THIOESTERASE FAMILY MEMBER"/>
    <property type="match status" value="1"/>
</dbReference>